<dbReference type="Pfam" id="PF06908">
    <property type="entry name" value="YpsA"/>
    <property type="match status" value="1"/>
</dbReference>
<accession>A0ABW1UPP6</accession>
<gene>
    <name evidence="2" type="ORF">ACFQHW_05305</name>
</gene>
<comment type="caution">
    <text evidence="2">The sequence shown here is derived from an EMBL/GenBank/DDBJ whole genome shotgun (WGS) entry which is preliminary data.</text>
</comment>
<proteinExistence type="inferred from homology"/>
<sequence>MANRLWLTGYRSYELNVYQDTDPKLKVIKYSLRNTLQRYLDDGLEWVLTGAQLGTEQWAVSTAVELKATYPQLRVAIMLPFSAFGQQWNEKNQNKLAQILAQADFVGYTSQEPYRNPSQLQNYQHFMGQHTERALLLYDPEHPGKPRYDYEYITQTLQPQGYELELIDFYQLQDQADEMNQRE</sequence>
<evidence type="ECO:0000256" key="1">
    <source>
        <dbReference type="HAMAP-Rule" id="MF_01575"/>
    </source>
</evidence>
<keyword evidence="3" id="KW-1185">Reference proteome</keyword>
<dbReference type="InterPro" id="IPR010697">
    <property type="entry name" value="YspA"/>
</dbReference>
<dbReference type="RefSeq" id="WP_125595856.1">
    <property type="nucleotide sequence ID" value="NZ_JBHSSM010000015.1"/>
</dbReference>
<dbReference type="HAMAP" id="MF_01575">
    <property type="entry name" value="UPF0398"/>
    <property type="match status" value="1"/>
</dbReference>
<organism evidence="2 3">
    <name type="scientific">Lapidilactobacillus achengensis</name>
    <dbReference type="NCBI Taxonomy" id="2486000"/>
    <lineage>
        <taxon>Bacteria</taxon>
        <taxon>Bacillati</taxon>
        <taxon>Bacillota</taxon>
        <taxon>Bacilli</taxon>
        <taxon>Lactobacillales</taxon>
        <taxon>Lactobacillaceae</taxon>
        <taxon>Lapidilactobacillus</taxon>
    </lineage>
</organism>
<dbReference type="SUPFAM" id="SSF102405">
    <property type="entry name" value="MCP/YpsA-like"/>
    <property type="match status" value="1"/>
</dbReference>
<protein>
    <recommendedName>
        <fullName evidence="1">UPF0398 protein ACFQHW_05305</fullName>
    </recommendedName>
</protein>
<dbReference type="Gene3D" id="3.40.50.450">
    <property type="match status" value="1"/>
</dbReference>
<evidence type="ECO:0000313" key="3">
    <source>
        <dbReference type="Proteomes" id="UP001596310"/>
    </source>
</evidence>
<dbReference type="PANTHER" id="PTHR38440:SF1">
    <property type="entry name" value="UPF0398 PROTEIN SPR0331"/>
    <property type="match status" value="1"/>
</dbReference>
<comment type="similarity">
    <text evidence="1">Belongs to the UPF0398 family.</text>
</comment>
<dbReference type="PANTHER" id="PTHR38440">
    <property type="entry name" value="UPF0398 PROTEIN YPSA"/>
    <property type="match status" value="1"/>
</dbReference>
<evidence type="ECO:0000313" key="2">
    <source>
        <dbReference type="EMBL" id="MFC6314986.1"/>
    </source>
</evidence>
<dbReference type="Proteomes" id="UP001596310">
    <property type="component" value="Unassembled WGS sequence"/>
</dbReference>
<reference evidence="3" key="1">
    <citation type="journal article" date="2019" name="Int. J. Syst. Evol. Microbiol.">
        <title>The Global Catalogue of Microorganisms (GCM) 10K type strain sequencing project: providing services to taxonomists for standard genome sequencing and annotation.</title>
        <authorList>
            <consortium name="The Broad Institute Genomics Platform"/>
            <consortium name="The Broad Institute Genome Sequencing Center for Infectious Disease"/>
            <person name="Wu L."/>
            <person name="Ma J."/>
        </authorList>
    </citation>
    <scope>NUCLEOTIDE SEQUENCE [LARGE SCALE GENOMIC DNA]</scope>
    <source>
        <strain evidence="3">CCM 8897</strain>
    </source>
</reference>
<dbReference type="EMBL" id="JBHSSM010000015">
    <property type="protein sequence ID" value="MFC6314986.1"/>
    <property type="molecule type" value="Genomic_DNA"/>
</dbReference>
<name>A0ABW1UPP6_9LACO</name>
<dbReference type="PIRSF" id="PIRSF021290">
    <property type="entry name" value="DUF1273"/>
    <property type="match status" value="1"/>
</dbReference>
<dbReference type="NCBIfam" id="NF010181">
    <property type="entry name" value="PRK13660.1"/>
    <property type="match status" value="1"/>
</dbReference>